<accession>A0A1B7MTL7</accession>
<proteinExistence type="predicted"/>
<dbReference type="OrthoDB" id="2691562at2759"/>
<organism evidence="1 2">
    <name type="scientific">Rhizopogon vinicolor AM-OR11-026</name>
    <dbReference type="NCBI Taxonomy" id="1314800"/>
    <lineage>
        <taxon>Eukaryota</taxon>
        <taxon>Fungi</taxon>
        <taxon>Dikarya</taxon>
        <taxon>Basidiomycota</taxon>
        <taxon>Agaricomycotina</taxon>
        <taxon>Agaricomycetes</taxon>
        <taxon>Agaricomycetidae</taxon>
        <taxon>Boletales</taxon>
        <taxon>Suillineae</taxon>
        <taxon>Rhizopogonaceae</taxon>
        <taxon>Rhizopogon</taxon>
    </lineage>
</organism>
<name>A0A1B7MTL7_9AGAM</name>
<dbReference type="EMBL" id="KV448458">
    <property type="protein sequence ID" value="OAX35897.1"/>
    <property type="molecule type" value="Genomic_DNA"/>
</dbReference>
<dbReference type="AlphaFoldDB" id="A0A1B7MTL7"/>
<gene>
    <name evidence="1" type="ORF">K503DRAFT_802459</name>
</gene>
<evidence type="ECO:0000313" key="2">
    <source>
        <dbReference type="Proteomes" id="UP000092154"/>
    </source>
</evidence>
<dbReference type="InParanoid" id="A0A1B7MTL7"/>
<dbReference type="Proteomes" id="UP000092154">
    <property type="component" value="Unassembled WGS sequence"/>
</dbReference>
<protein>
    <recommendedName>
        <fullName evidence="3">F-box domain-containing protein</fullName>
    </recommendedName>
</protein>
<keyword evidence="2" id="KW-1185">Reference proteome</keyword>
<evidence type="ECO:0000313" key="1">
    <source>
        <dbReference type="EMBL" id="OAX35897.1"/>
    </source>
</evidence>
<evidence type="ECO:0008006" key="3">
    <source>
        <dbReference type="Google" id="ProtNLM"/>
    </source>
</evidence>
<sequence>MSSWPRIESLVLLDKHLYEPAVTFRELFAAISPCPHLHALRVSMTAANIDIDPKAASFQHPSLHTLNLGASFIRDAEAVALTISPILPHVSQATYEEHEGNSFRLEWGEVNDHLKL</sequence>
<reference evidence="1 2" key="1">
    <citation type="submission" date="2016-06" db="EMBL/GenBank/DDBJ databases">
        <title>Comparative genomics of the ectomycorrhizal sister species Rhizopogon vinicolor and Rhizopogon vesiculosus (Basidiomycota: Boletales) reveals a divergence of the mating type B locus.</title>
        <authorList>
            <consortium name="DOE Joint Genome Institute"/>
            <person name="Mujic A.B."/>
            <person name="Kuo A."/>
            <person name="Tritt A."/>
            <person name="Lipzen A."/>
            <person name="Chen C."/>
            <person name="Johnson J."/>
            <person name="Sharma A."/>
            <person name="Barry K."/>
            <person name="Grigoriev I.V."/>
            <person name="Spatafora J.W."/>
        </authorList>
    </citation>
    <scope>NUCLEOTIDE SEQUENCE [LARGE SCALE GENOMIC DNA]</scope>
    <source>
        <strain evidence="1 2">AM-OR11-026</strain>
    </source>
</reference>